<comment type="similarity">
    <text evidence="1">Belongs to the glycosyltransferase 25 family.</text>
</comment>
<dbReference type="PANTHER" id="PTHR10730">
    <property type="entry name" value="PROCOLLAGEN-LYSINE,2-OXOGLUTARATE 5-DIOXYGENASE/GLYCOSYLTRANSFERASE 25 FAMILY MEMBER"/>
    <property type="match status" value="1"/>
</dbReference>
<name>A0ABD0KJR2_9CAEN</name>
<keyword evidence="3" id="KW-0808">Transferase</keyword>
<reference evidence="5 6" key="1">
    <citation type="journal article" date="2023" name="Sci. Data">
        <title>Genome assembly of the Korean intertidal mud-creeper Batillaria attramentaria.</title>
        <authorList>
            <person name="Patra A.K."/>
            <person name="Ho P.T."/>
            <person name="Jun S."/>
            <person name="Lee S.J."/>
            <person name="Kim Y."/>
            <person name="Won Y.J."/>
        </authorList>
    </citation>
    <scope>NUCLEOTIDE SEQUENCE [LARGE SCALE GENOMIC DNA]</scope>
    <source>
        <strain evidence="5">Wonlab-2016</strain>
    </source>
</reference>
<dbReference type="InterPro" id="IPR050757">
    <property type="entry name" value="Collagen_mod_GT25"/>
</dbReference>
<protein>
    <recommendedName>
        <fullName evidence="4">Glycosyl transferase family 25 domain-containing protein</fullName>
    </recommendedName>
</protein>
<keyword evidence="2" id="KW-0328">Glycosyltransferase</keyword>
<evidence type="ECO:0000259" key="4">
    <source>
        <dbReference type="Pfam" id="PF01755"/>
    </source>
</evidence>
<keyword evidence="6" id="KW-1185">Reference proteome</keyword>
<feature type="domain" description="Glycosyl transferase family 25" evidence="4">
    <location>
        <begin position="171"/>
        <end position="337"/>
    </location>
</feature>
<dbReference type="GO" id="GO:0016740">
    <property type="term" value="F:transferase activity"/>
    <property type="evidence" value="ECO:0007669"/>
    <property type="project" value="UniProtKB-KW"/>
</dbReference>
<sequence length="394" mass="46296">MLDADVVLENRQTLQLLMQQENVEGYYSNFWGAMSEKGYYDRSADYMEIVDREKMGLFPVPLVHTAVLFDMRRELSRKLSYRTPPDNYTGPRDDIIILAHNFRAAGATMHILNTHYFGKVVIPLDHRFNLKDEREQFDYILLEANVFGPPLPHSPHISFVAKPPKDKLGFDQVYLINLERRPERRERMMNAFDILGIDVQYVPAVDGKKLTPEYLEEKESMTMGEIGCFLSHYYIWEDMVENNYGRVLLFEDDIRFEPYFRKKLGYLMSDLDRLFPDWDLVYLGRKRLRKNDERLVEGSERLAWPHYSYWTLSYMLSNAGARKLLAQKPLSKMVPVDEEKWKNAFSPRNLLALSADPFLVYPTHYTGEPDYFSDTEDSVVIDKAQDAKMTKEEL</sequence>
<dbReference type="CDD" id="cd06532">
    <property type="entry name" value="Glyco_transf_25"/>
    <property type="match status" value="1"/>
</dbReference>
<evidence type="ECO:0000313" key="6">
    <source>
        <dbReference type="Proteomes" id="UP001519460"/>
    </source>
</evidence>
<dbReference type="AlphaFoldDB" id="A0ABD0KJR2"/>
<evidence type="ECO:0000256" key="1">
    <source>
        <dbReference type="ARBA" id="ARBA00006721"/>
    </source>
</evidence>
<accession>A0ABD0KJR2</accession>
<evidence type="ECO:0000256" key="2">
    <source>
        <dbReference type="ARBA" id="ARBA00022676"/>
    </source>
</evidence>
<dbReference type="InterPro" id="IPR002654">
    <property type="entry name" value="Glyco_trans_25"/>
</dbReference>
<organism evidence="5 6">
    <name type="scientific">Batillaria attramentaria</name>
    <dbReference type="NCBI Taxonomy" id="370345"/>
    <lineage>
        <taxon>Eukaryota</taxon>
        <taxon>Metazoa</taxon>
        <taxon>Spiralia</taxon>
        <taxon>Lophotrochozoa</taxon>
        <taxon>Mollusca</taxon>
        <taxon>Gastropoda</taxon>
        <taxon>Caenogastropoda</taxon>
        <taxon>Sorbeoconcha</taxon>
        <taxon>Cerithioidea</taxon>
        <taxon>Batillariidae</taxon>
        <taxon>Batillaria</taxon>
    </lineage>
</organism>
<dbReference type="Pfam" id="PF01755">
    <property type="entry name" value="Glyco_transf_25"/>
    <property type="match status" value="1"/>
</dbReference>
<dbReference type="EMBL" id="JACVVK020000167">
    <property type="protein sequence ID" value="KAK7487267.1"/>
    <property type="molecule type" value="Genomic_DNA"/>
</dbReference>
<evidence type="ECO:0000256" key="3">
    <source>
        <dbReference type="ARBA" id="ARBA00022679"/>
    </source>
</evidence>
<evidence type="ECO:0000313" key="5">
    <source>
        <dbReference type="EMBL" id="KAK7487267.1"/>
    </source>
</evidence>
<dbReference type="Proteomes" id="UP001519460">
    <property type="component" value="Unassembled WGS sequence"/>
</dbReference>
<comment type="caution">
    <text evidence="5">The sequence shown here is derived from an EMBL/GenBank/DDBJ whole genome shotgun (WGS) entry which is preliminary data.</text>
</comment>
<dbReference type="PANTHER" id="PTHR10730:SF53">
    <property type="entry name" value="GLYCOSYLTRANSFERASE 25 FAMILY MEMBER"/>
    <property type="match status" value="1"/>
</dbReference>
<gene>
    <name evidence="5" type="ORF">BaRGS_00021495</name>
</gene>
<proteinExistence type="inferred from homology"/>